<dbReference type="PROSITE" id="PS51462">
    <property type="entry name" value="NUDIX"/>
    <property type="match status" value="1"/>
</dbReference>
<dbReference type="Gene3D" id="3.90.79.10">
    <property type="entry name" value="Nucleoside Triphosphate Pyrophosphohydrolase"/>
    <property type="match status" value="1"/>
</dbReference>
<dbReference type="PANTHER" id="PTHR12318">
    <property type="entry name" value="TESTOSTERONE-REGULATED PROTEIN RP2"/>
    <property type="match status" value="1"/>
</dbReference>
<dbReference type="RefSeq" id="WP_218190899.1">
    <property type="nucleotide sequence ID" value="NZ_FUWJ01000001.1"/>
</dbReference>
<evidence type="ECO:0000256" key="6">
    <source>
        <dbReference type="ARBA" id="ARBA00023211"/>
    </source>
</evidence>
<keyword evidence="4" id="KW-0378">Hydrolase</keyword>
<reference evidence="9" key="1">
    <citation type="submission" date="2017-02" db="EMBL/GenBank/DDBJ databases">
        <authorList>
            <person name="Varghese N."/>
            <person name="Submissions S."/>
        </authorList>
    </citation>
    <scope>NUCLEOTIDE SEQUENCE [LARGE SCALE GENOMIC DNA]</scope>
    <source>
        <strain evidence="9">ATCC 27094</strain>
    </source>
</reference>
<dbReference type="PANTHER" id="PTHR12318:SF0">
    <property type="entry name" value="ACYL-COENZYME A DIPHOSPHATASE NUDT19"/>
    <property type="match status" value="1"/>
</dbReference>
<dbReference type="SUPFAM" id="SSF55811">
    <property type="entry name" value="Nudix"/>
    <property type="match status" value="1"/>
</dbReference>
<dbReference type="InterPro" id="IPR015797">
    <property type="entry name" value="NUDIX_hydrolase-like_dom_sf"/>
</dbReference>
<protein>
    <recommendedName>
        <fullName evidence="7">Nudix hydrolase domain-containing protein</fullName>
    </recommendedName>
</protein>
<keyword evidence="3" id="KW-0479">Metal-binding</keyword>
<dbReference type="AlphaFoldDB" id="A0A1T4JN86"/>
<evidence type="ECO:0000256" key="3">
    <source>
        <dbReference type="ARBA" id="ARBA00022723"/>
    </source>
</evidence>
<evidence type="ECO:0000259" key="7">
    <source>
        <dbReference type="PROSITE" id="PS51462"/>
    </source>
</evidence>
<evidence type="ECO:0000313" key="9">
    <source>
        <dbReference type="Proteomes" id="UP000190092"/>
    </source>
</evidence>
<evidence type="ECO:0000256" key="2">
    <source>
        <dbReference type="ARBA" id="ARBA00001946"/>
    </source>
</evidence>
<keyword evidence="9" id="KW-1185">Reference proteome</keyword>
<dbReference type="EMBL" id="FUWJ01000001">
    <property type="protein sequence ID" value="SJZ31485.1"/>
    <property type="molecule type" value="Genomic_DNA"/>
</dbReference>
<organism evidence="8 9">
    <name type="scientific">Enhydrobacter aerosaccus</name>
    <dbReference type="NCBI Taxonomy" id="225324"/>
    <lineage>
        <taxon>Bacteria</taxon>
        <taxon>Pseudomonadati</taxon>
        <taxon>Pseudomonadota</taxon>
        <taxon>Alphaproteobacteria</taxon>
        <taxon>Hyphomicrobiales</taxon>
        <taxon>Enhydrobacter</taxon>
    </lineage>
</organism>
<evidence type="ECO:0000256" key="5">
    <source>
        <dbReference type="ARBA" id="ARBA00022842"/>
    </source>
</evidence>
<proteinExistence type="predicted"/>
<gene>
    <name evidence="8" type="ORF">SAMN02745126_00199</name>
</gene>
<evidence type="ECO:0000313" key="8">
    <source>
        <dbReference type="EMBL" id="SJZ31485.1"/>
    </source>
</evidence>
<evidence type="ECO:0000256" key="4">
    <source>
        <dbReference type="ARBA" id="ARBA00022801"/>
    </source>
</evidence>
<keyword evidence="5" id="KW-0460">Magnesium</keyword>
<dbReference type="CDD" id="cd18870">
    <property type="entry name" value="NUDIX_AcylCoAdiphos_Nudt19"/>
    <property type="match status" value="1"/>
</dbReference>
<feature type="domain" description="Nudix hydrolase" evidence="7">
    <location>
        <begin position="7"/>
        <end position="205"/>
    </location>
</feature>
<name>A0A1T4JN86_9HYPH</name>
<dbReference type="InterPro" id="IPR000086">
    <property type="entry name" value="NUDIX_hydrolase_dom"/>
</dbReference>
<sequence>MTEPVTPRTAATLMLARDGADGLEVFMVVRHHEIEFASGALVFPGGSASAGDADPRWRRLADGADQISDEMLNVMAAAAREAFEECGVLFARTATRGPLLDGARAEALGATYRQAIEAGSLSFADMIEREDLVAAFDRLVHFAHWITPLHMPKRFDTHFFLAEAPLDHLLRHDGRESVDSVWVTPRQACEDADAGRHTVLFPTRLNLEKVGQHRTVAEALGAARASRIVTVRPEASTAEGGRLLRIPIEAGYGAGEFLVSSGSGKNARIHKLDAGTRSS</sequence>
<dbReference type="GO" id="GO:0046872">
    <property type="term" value="F:metal ion binding"/>
    <property type="evidence" value="ECO:0007669"/>
    <property type="project" value="UniProtKB-KW"/>
</dbReference>
<accession>A0A1T4JN86</accession>
<dbReference type="Proteomes" id="UP000190092">
    <property type="component" value="Unassembled WGS sequence"/>
</dbReference>
<comment type="cofactor">
    <cofactor evidence="2">
        <name>Mg(2+)</name>
        <dbReference type="ChEBI" id="CHEBI:18420"/>
    </cofactor>
</comment>
<evidence type="ECO:0000256" key="1">
    <source>
        <dbReference type="ARBA" id="ARBA00001936"/>
    </source>
</evidence>
<keyword evidence="6" id="KW-0464">Manganese</keyword>
<dbReference type="InterPro" id="IPR039121">
    <property type="entry name" value="NUDT19"/>
</dbReference>
<comment type="cofactor">
    <cofactor evidence="1">
        <name>Mn(2+)</name>
        <dbReference type="ChEBI" id="CHEBI:29035"/>
    </cofactor>
</comment>
<dbReference type="GO" id="GO:0016818">
    <property type="term" value="F:hydrolase activity, acting on acid anhydrides, in phosphorus-containing anhydrides"/>
    <property type="evidence" value="ECO:0007669"/>
    <property type="project" value="InterPro"/>
</dbReference>
<dbReference type="STRING" id="225324.SAMN02745126_00199"/>